<protein>
    <submittedName>
        <fullName evidence="2">J domain-containing protein</fullName>
    </submittedName>
</protein>
<keyword evidence="3" id="KW-1185">Reference proteome</keyword>
<dbReference type="EMBL" id="CAMXCT030003169">
    <property type="protein sequence ID" value="CAL4790161.1"/>
    <property type="molecule type" value="Genomic_DNA"/>
</dbReference>
<proteinExistence type="predicted"/>
<evidence type="ECO:0000313" key="3">
    <source>
        <dbReference type="Proteomes" id="UP001152797"/>
    </source>
</evidence>
<dbReference type="Proteomes" id="UP001152797">
    <property type="component" value="Unassembled WGS sequence"/>
</dbReference>
<sequence length="135" mass="15533">MPSRYPADQQHHFAQVGTQRWAIDRFKVRRIPAYVIVDPATRQGFHAQPQILHSFASFKQQLTDAKFLPELNRESFKERCRGEWSGGCAWAAVFLVPPDALGKDDQVRRALRNFREACKRVEEHVGAGVQFGIQR</sequence>
<name>A0A9P1D3X7_9DINO</name>
<comment type="caution">
    <text evidence="1">The sequence shown here is derived from an EMBL/GenBank/DDBJ whole genome shotgun (WGS) entry which is preliminary data.</text>
</comment>
<dbReference type="EMBL" id="CAMXCT020003169">
    <property type="protein sequence ID" value="CAL1156224.1"/>
    <property type="molecule type" value="Genomic_DNA"/>
</dbReference>
<dbReference type="OrthoDB" id="446378at2759"/>
<dbReference type="EMBL" id="CAMXCT010003169">
    <property type="protein sequence ID" value="CAI4002849.1"/>
    <property type="molecule type" value="Genomic_DNA"/>
</dbReference>
<organism evidence="1">
    <name type="scientific">Cladocopium goreaui</name>
    <dbReference type="NCBI Taxonomy" id="2562237"/>
    <lineage>
        <taxon>Eukaryota</taxon>
        <taxon>Sar</taxon>
        <taxon>Alveolata</taxon>
        <taxon>Dinophyceae</taxon>
        <taxon>Suessiales</taxon>
        <taxon>Symbiodiniaceae</taxon>
        <taxon>Cladocopium</taxon>
    </lineage>
</organism>
<accession>A0A9P1D3X7</accession>
<reference evidence="2 3" key="2">
    <citation type="submission" date="2024-05" db="EMBL/GenBank/DDBJ databases">
        <authorList>
            <person name="Chen Y."/>
            <person name="Shah S."/>
            <person name="Dougan E. K."/>
            <person name="Thang M."/>
            <person name="Chan C."/>
        </authorList>
    </citation>
    <scope>NUCLEOTIDE SEQUENCE [LARGE SCALE GENOMIC DNA]</scope>
</reference>
<reference evidence="1" key="1">
    <citation type="submission" date="2022-10" db="EMBL/GenBank/DDBJ databases">
        <authorList>
            <person name="Chen Y."/>
            <person name="Dougan E. K."/>
            <person name="Chan C."/>
            <person name="Rhodes N."/>
            <person name="Thang M."/>
        </authorList>
    </citation>
    <scope>NUCLEOTIDE SEQUENCE</scope>
</reference>
<gene>
    <name evidence="1" type="ORF">C1SCF055_LOCUS28766</name>
</gene>
<evidence type="ECO:0000313" key="1">
    <source>
        <dbReference type="EMBL" id="CAI4002849.1"/>
    </source>
</evidence>
<dbReference type="AlphaFoldDB" id="A0A9P1D3X7"/>
<evidence type="ECO:0000313" key="2">
    <source>
        <dbReference type="EMBL" id="CAL4790161.1"/>
    </source>
</evidence>